<proteinExistence type="predicted"/>
<evidence type="ECO:0000313" key="1">
    <source>
        <dbReference type="EMBL" id="AZG73390.1"/>
    </source>
</evidence>
<dbReference type="OrthoDB" id="5900133at2"/>
<dbReference type="RefSeq" id="WP_124730943.1">
    <property type="nucleotide sequence ID" value="NZ_CBCSKC010000009.1"/>
</dbReference>
<protein>
    <submittedName>
        <fullName evidence="1">DUF2989 domain-containing protein</fullName>
    </submittedName>
</protein>
<sequence>MSNNFVLITSFTVIGALFGLFGCDNDRNSDLICKNNPELCSDLHKDSWCRFEKGDLIRHRYALKQSSSPTGKQLYQQLVYLENYSKCIELAAGVQHKLNTDRTRDRERAFAVSTQTLSELQEFTRTNNEVHLAFYRWMRFNDQDSFAIVEDTYKQGVLTDNDIITQLAAYYVRVSPHDAKTLYLHLLATTEPAKIDPDWFLALASIYRQQQNAEKEYLLTRANLLMSDHHADEEKLLAIINGNKTLATELDKQALELISAVMSKQFAQSRSEMLLK</sequence>
<accession>A0A3G8LXD9</accession>
<dbReference type="Pfam" id="PF11207">
    <property type="entry name" value="DUF2989"/>
    <property type="match status" value="1"/>
</dbReference>
<dbReference type="EMBL" id="CP034015">
    <property type="protein sequence ID" value="AZG73390.1"/>
    <property type="molecule type" value="Genomic_DNA"/>
</dbReference>
<reference evidence="2" key="1">
    <citation type="submission" date="2018-11" db="EMBL/GenBank/DDBJ databases">
        <title>Shewanella sp. M2.</title>
        <authorList>
            <person name="Hwang Y.J."/>
            <person name="Hwang C.Y."/>
        </authorList>
    </citation>
    <scope>NUCLEOTIDE SEQUENCE [LARGE SCALE GENOMIC DNA]</scope>
    <source>
        <strain evidence="2">LMG 19866</strain>
    </source>
</reference>
<evidence type="ECO:0000313" key="2">
    <source>
        <dbReference type="Proteomes" id="UP000278035"/>
    </source>
</evidence>
<keyword evidence="2" id="KW-1185">Reference proteome</keyword>
<name>A0A3G8LXD9_9GAMM</name>
<dbReference type="InterPro" id="IPR021372">
    <property type="entry name" value="DUF2989"/>
</dbReference>
<dbReference type="Proteomes" id="UP000278035">
    <property type="component" value="Chromosome"/>
</dbReference>
<organism evidence="1 2">
    <name type="scientific">Shewanella livingstonensis</name>
    <dbReference type="NCBI Taxonomy" id="150120"/>
    <lineage>
        <taxon>Bacteria</taxon>
        <taxon>Pseudomonadati</taxon>
        <taxon>Pseudomonadota</taxon>
        <taxon>Gammaproteobacteria</taxon>
        <taxon>Alteromonadales</taxon>
        <taxon>Shewanellaceae</taxon>
        <taxon>Shewanella</taxon>
    </lineage>
</organism>
<dbReference type="AlphaFoldDB" id="A0A3G8LXD9"/>
<dbReference type="KEGG" id="slj:EGC82_11840"/>
<gene>
    <name evidence="1" type="ORF">EGC82_11840</name>
</gene>